<feature type="chain" id="PRO_5046893567" description="Secreted protein" evidence="1">
    <location>
        <begin position="23"/>
        <end position="181"/>
    </location>
</feature>
<keyword evidence="1" id="KW-0732">Signal</keyword>
<accession>A0ABQ9IUC4</accession>
<evidence type="ECO:0000313" key="2">
    <source>
        <dbReference type="EMBL" id="KAJ8965389.1"/>
    </source>
</evidence>
<reference evidence="2" key="1">
    <citation type="journal article" date="2023" name="Insect Mol. Biol.">
        <title>Genome sequencing provides insights into the evolution of gene families encoding plant cell wall-degrading enzymes in longhorned beetles.</title>
        <authorList>
            <person name="Shin N.R."/>
            <person name="Okamura Y."/>
            <person name="Kirsch R."/>
            <person name="Pauchet Y."/>
        </authorList>
    </citation>
    <scope>NUCLEOTIDE SEQUENCE</scope>
    <source>
        <strain evidence="2">MMC_N1</strain>
    </source>
</reference>
<sequence length="181" mass="20076">MVTRKILFALIGVFAYYIQIECSTVDSNILVTTIRPNITVGNAGLKCYQCNGTSCENPLDTSTAKVQKCSEEGFESTGIKEGDYANYDLSHIVYNCIKTIEGNNNTTRGCVINRVDNKEVCEVYRETIKSLNRIAQALENWTKGKTDAAIDSEEGIDFTVPLVTLTYVIHLRSKSKASLNK</sequence>
<comment type="caution">
    <text evidence="2">The sequence shown here is derived from an EMBL/GenBank/DDBJ whole genome shotgun (WGS) entry which is preliminary data.</text>
</comment>
<organism evidence="2 3">
    <name type="scientific">Molorchus minor</name>
    <dbReference type="NCBI Taxonomy" id="1323400"/>
    <lineage>
        <taxon>Eukaryota</taxon>
        <taxon>Metazoa</taxon>
        <taxon>Ecdysozoa</taxon>
        <taxon>Arthropoda</taxon>
        <taxon>Hexapoda</taxon>
        <taxon>Insecta</taxon>
        <taxon>Pterygota</taxon>
        <taxon>Neoptera</taxon>
        <taxon>Endopterygota</taxon>
        <taxon>Coleoptera</taxon>
        <taxon>Polyphaga</taxon>
        <taxon>Cucujiformia</taxon>
        <taxon>Chrysomeloidea</taxon>
        <taxon>Cerambycidae</taxon>
        <taxon>Lamiinae</taxon>
        <taxon>Monochamini</taxon>
        <taxon>Molorchus</taxon>
    </lineage>
</organism>
<evidence type="ECO:0008006" key="4">
    <source>
        <dbReference type="Google" id="ProtNLM"/>
    </source>
</evidence>
<protein>
    <recommendedName>
        <fullName evidence="4">Secreted protein</fullName>
    </recommendedName>
</protein>
<feature type="signal peptide" evidence="1">
    <location>
        <begin position="1"/>
        <end position="22"/>
    </location>
</feature>
<dbReference type="EMBL" id="JAPWTJ010002612">
    <property type="protein sequence ID" value="KAJ8965389.1"/>
    <property type="molecule type" value="Genomic_DNA"/>
</dbReference>
<keyword evidence="3" id="KW-1185">Reference proteome</keyword>
<name>A0ABQ9IUC4_9CUCU</name>
<feature type="non-terminal residue" evidence="2">
    <location>
        <position position="181"/>
    </location>
</feature>
<proteinExistence type="predicted"/>
<gene>
    <name evidence="2" type="ORF">NQ317_019329</name>
</gene>
<evidence type="ECO:0000256" key="1">
    <source>
        <dbReference type="SAM" id="SignalP"/>
    </source>
</evidence>
<dbReference type="Proteomes" id="UP001162164">
    <property type="component" value="Unassembled WGS sequence"/>
</dbReference>
<evidence type="ECO:0000313" key="3">
    <source>
        <dbReference type="Proteomes" id="UP001162164"/>
    </source>
</evidence>